<keyword evidence="2" id="KW-0813">Transport</keyword>
<dbReference type="InterPro" id="IPR036259">
    <property type="entry name" value="MFS_trans_sf"/>
</dbReference>
<name>A0A3T0N5V7_9RHOB</name>
<keyword evidence="6 7" id="KW-0472">Membrane</keyword>
<feature type="domain" description="Major facilitator superfamily (MFS) profile" evidence="8">
    <location>
        <begin position="9"/>
        <end position="398"/>
    </location>
</feature>
<feature type="transmembrane region" description="Helical" evidence="7">
    <location>
        <begin position="12"/>
        <end position="36"/>
    </location>
</feature>
<evidence type="ECO:0000256" key="4">
    <source>
        <dbReference type="ARBA" id="ARBA00022692"/>
    </source>
</evidence>
<proteinExistence type="predicted"/>
<gene>
    <name evidence="9" type="ORF">EBB79_16840</name>
</gene>
<evidence type="ECO:0000256" key="7">
    <source>
        <dbReference type="SAM" id="Phobius"/>
    </source>
</evidence>
<evidence type="ECO:0000256" key="5">
    <source>
        <dbReference type="ARBA" id="ARBA00022989"/>
    </source>
</evidence>
<reference evidence="9 10" key="1">
    <citation type="submission" date="2018-10" db="EMBL/GenBank/DDBJ databases">
        <title>Parasedimentitalea marina sp. nov., a psychrophilic bacterium isolated from deep seawater of the New Britain Trench.</title>
        <authorList>
            <person name="Cao J."/>
        </authorList>
    </citation>
    <scope>NUCLEOTIDE SEQUENCE [LARGE SCALE GENOMIC DNA]</scope>
    <source>
        <strain evidence="9 10">W43</strain>
    </source>
</reference>
<dbReference type="PROSITE" id="PS50850">
    <property type="entry name" value="MFS"/>
    <property type="match status" value="1"/>
</dbReference>
<dbReference type="Gene3D" id="1.20.1250.20">
    <property type="entry name" value="MFS general substrate transporter like domains"/>
    <property type="match status" value="1"/>
</dbReference>
<protein>
    <submittedName>
        <fullName evidence="9">MFS transporter</fullName>
    </submittedName>
</protein>
<keyword evidence="5 7" id="KW-1133">Transmembrane helix</keyword>
<dbReference type="Pfam" id="PF05977">
    <property type="entry name" value="MFS_3"/>
    <property type="match status" value="1"/>
</dbReference>
<dbReference type="InterPro" id="IPR010290">
    <property type="entry name" value="TM_effector"/>
</dbReference>
<dbReference type="KEGG" id="sedi:EBB79_16840"/>
<dbReference type="EMBL" id="CP033219">
    <property type="protein sequence ID" value="AZV79375.1"/>
    <property type="molecule type" value="Genomic_DNA"/>
</dbReference>
<evidence type="ECO:0000256" key="3">
    <source>
        <dbReference type="ARBA" id="ARBA00022475"/>
    </source>
</evidence>
<feature type="transmembrane region" description="Helical" evidence="7">
    <location>
        <begin position="250"/>
        <end position="269"/>
    </location>
</feature>
<evidence type="ECO:0000313" key="10">
    <source>
        <dbReference type="Proteomes" id="UP000283063"/>
    </source>
</evidence>
<keyword evidence="10" id="KW-1185">Reference proteome</keyword>
<evidence type="ECO:0000313" key="9">
    <source>
        <dbReference type="EMBL" id="AZV79375.1"/>
    </source>
</evidence>
<dbReference type="GO" id="GO:0022857">
    <property type="term" value="F:transmembrane transporter activity"/>
    <property type="evidence" value="ECO:0007669"/>
    <property type="project" value="InterPro"/>
</dbReference>
<dbReference type="Proteomes" id="UP000283063">
    <property type="component" value="Chromosome"/>
</dbReference>
<evidence type="ECO:0000259" key="8">
    <source>
        <dbReference type="PROSITE" id="PS50850"/>
    </source>
</evidence>
<dbReference type="RefSeq" id="WP_127749930.1">
    <property type="nucleotide sequence ID" value="NZ_CP033219.1"/>
</dbReference>
<evidence type="ECO:0000256" key="6">
    <source>
        <dbReference type="ARBA" id="ARBA00023136"/>
    </source>
</evidence>
<feature type="transmembrane region" description="Helical" evidence="7">
    <location>
        <begin position="42"/>
        <end position="64"/>
    </location>
</feature>
<evidence type="ECO:0000256" key="2">
    <source>
        <dbReference type="ARBA" id="ARBA00022448"/>
    </source>
</evidence>
<comment type="subcellular location">
    <subcellularLocation>
        <location evidence="1">Cell membrane</location>
        <topology evidence="1">Multi-pass membrane protein</topology>
    </subcellularLocation>
</comment>
<dbReference type="OrthoDB" id="4368225at2"/>
<feature type="transmembrane region" description="Helical" evidence="7">
    <location>
        <begin position="217"/>
        <end position="238"/>
    </location>
</feature>
<dbReference type="SUPFAM" id="SSF103473">
    <property type="entry name" value="MFS general substrate transporter"/>
    <property type="match status" value="1"/>
</dbReference>
<feature type="transmembrane region" description="Helical" evidence="7">
    <location>
        <begin position="344"/>
        <end position="362"/>
    </location>
</feature>
<organism evidence="9 10">
    <name type="scientific">Parasedimentitalea marina</name>
    <dbReference type="NCBI Taxonomy" id="2483033"/>
    <lineage>
        <taxon>Bacteria</taxon>
        <taxon>Pseudomonadati</taxon>
        <taxon>Pseudomonadota</taxon>
        <taxon>Alphaproteobacteria</taxon>
        <taxon>Rhodobacterales</taxon>
        <taxon>Paracoccaceae</taxon>
        <taxon>Parasedimentitalea</taxon>
    </lineage>
</organism>
<dbReference type="CDD" id="cd06173">
    <property type="entry name" value="MFS_MefA_like"/>
    <property type="match status" value="1"/>
</dbReference>
<dbReference type="GO" id="GO:0005886">
    <property type="term" value="C:plasma membrane"/>
    <property type="evidence" value="ECO:0007669"/>
    <property type="project" value="UniProtKB-SubCell"/>
</dbReference>
<feature type="transmembrane region" description="Helical" evidence="7">
    <location>
        <begin position="281"/>
        <end position="298"/>
    </location>
</feature>
<keyword evidence="4 7" id="KW-0812">Transmembrane</keyword>
<dbReference type="PANTHER" id="PTHR23513">
    <property type="entry name" value="INTEGRAL MEMBRANE EFFLUX PROTEIN-RELATED"/>
    <property type="match status" value="1"/>
</dbReference>
<dbReference type="AlphaFoldDB" id="A0A3T0N5V7"/>
<accession>A0A3T0N5V7</accession>
<dbReference type="InterPro" id="IPR020846">
    <property type="entry name" value="MFS_dom"/>
</dbReference>
<sequence>MLSVLKNRTYRHLFAAQLIAVMGTGLATIALALLAYDLAGDQAGLVLGTALTIKMLSYVTIAPIASALAENLPRRAWLVSLDVIRAAVALALPFVDQIWQIYVLIFLLQASSAGFTPAFQASIPDVLPDEEDYTNALSLSRLAYDLESLLSPALAAALLTVMAFGTMFFGTALGFMASALLVVSVTLPSPKPTRRRGIYDSTTRGLRLYLNTPRLRGLLGLSMVASATGAMVIVNTVVVVRGELGLNETMVAWALASFGAGSMLAALILPKLLSRTSDRRIMSAGALISLAAVVLLAVNVHLSGLSLLALLAAWLGIGIGYSTILTPSGRLLRRSANAEDRPSIFAAQFTLSHGCWLVTYPVSGWLMSQYGTVPTLWGLAALGVAGLLYALKQWPSQEPPKGQESTSSVSQ</sequence>
<keyword evidence="3" id="KW-1003">Cell membrane</keyword>
<feature type="transmembrane region" description="Helical" evidence="7">
    <location>
        <begin position="167"/>
        <end position="187"/>
    </location>
</feature>
<feature type="transmembrane region" description="Helical" evidence="7">
    <location>
        <begin position="374"/>
        <end position="391"/>
    </location>
</feature>
<dbReference type="PANTHER" id="PTHR23513:SF6">
    <property type="entry name" value="MAJOR FACILITATOR SUPERFAMILY ASSOCIATED DOMAIN-CONTAINING PROTEIN"/>
    <property type="match status" value="1"/>
</dbReference>
<evidence type="ECO:0000256" key="1">
    <source>
        <dbReference type="ARBA" id="ARBA00004651"/>
    </source>
</evidence>
<feature type="transmembrane region" description="Helical" evidence="7">
    <location>
        <begin position="304"/>
        <end position="324"/>
    </location>
</feature>